<accession>A0A9D2S458</accession>
<reference evidence="2" key="2">
    <citation type="submission" date="2021-04" db="EMBL/GenBank/DDBJ databases">
        <authorList>
            <person name="Gilroy R."/>
        </authorList>
    </citation>
    <scope>NUCLEOTIDE SEQUENCE</scope>
    <source>
        <strain evidence="2">CHK189-11263</strain>
    </source>
</reference>
<gene>
    <name evidence="2" type="ORF">H9714_00450</name>
</gene>
<dbReference type="EMBL" id="DWYC01000003">
    <property type="protein sequence ID" value="HJB56007.1"/>
    <property type="molecule type" value="Genomic_DNA"/>
</dbReference>
<evidence type="ECO:0000256" key="1">
    <source>
        <dbReference type="SAM" id="SignalP"/>
    </source>
</evidence>
<sequence>MKHRWPIRLAAGALVAGTLSLAALAAGSQGSQTDPLISLSYLTDQFTPSILQQVDEKIAAREDALTQQLEDAAEGSDASGGVYQVVTLSQGQTLTAGSSCEILLRSGTAVCVSDTSPGLVDMTAATTLAGGGTLTANHLYLATIEGRGVTASTAVTLMVRGDYTIA</sequence>
<protein>
    <submittedName>
        <fullName evidence="2">Uncharacterized protein</fullName>
    </submittedName>
</protein>
<reference evidence="2" key="1">
    <citation type="journal article" date="2021" name="PeerJ">
        <title>Extensive microbial diversity within the chicken gut microbiome revealed by metagenomics and culture.</title>
        <authorList>
            <person name="Gilroy R."/>
            <person name="Ravi A."/>
            <person name="Getino M."/>
            <person name="Pursley I."/>
            <person name="Horton D.L."/>
            <person name="Alikhan N.F."/>
            <person name="Baker D."/>
            <person name="Gharbi K."/>
            <person name="Hall N."/>
            <person name="Watson M."/>
            <person name="Adriaenssens E.M."/>
            <person name="Foster-Nyarko E."/>
            <person name="Jarju S."/>
            <person name="Secka A."/>
            <person name="Antonio M."/>
            <person name="Oren A."/>
            <person name="Chaudhuri R.R."/>
            <person name="La Ragione R."/>
            <person name="Hildebrand F."/>
            <person name="Pallen M.J."/>
        </authorList>
    </citation>
    <scope>NUCLEOTIDE SEQUENCE</scope>
    <source>
        <strain evidence="2">CHK189-11263</strain>
    </source>
</reference>
<comment type="caution">
    <text evidence="2">The sequence shown here is derived from an EMBL/GenBank/DDBJ whole genome shotgun (WGS) entry which is preliminary data.</text>
</comment>
<name>A0A9D2S458_9FIRM</name>
<evidence type="ECO:0000313" key="2">
    <source>
        <dbReference type="EMBL" id="HJB56007.1"/>
    </source>
</evidence>
<feature type="chain" id="PRO_5038933563" evidence="1">
    <location>
        <begin position="26"/>
        <end position="166"/>
    </location>
</feature>
<proteinExistence type="predicted"/>
<feature type="signal peptide" evidence="1">
    <location>
        <begin position="1"/>
        <end position="25"/>
    </location>
</feature>
<organism evidence="2 3">
    <name type="scientific">Candidatus Flavonifractor intestinipullorum</name>
    <dbReference type="NCBI Taxonomy" id="2838587"/>
    <lineage>
        <taxon>Bacteria</taxon>
        <taxon>Bacillati</taxon>
        <taxon>Bacillota</taxon>
        <taxon>Clostridia</taxon>
        <taxon>Eubacteriales</taxon>
        <taxon>Oscillospiraceae</taxon>
        <taxon>Flavonifractor</taxon>
    </lineage>
</organism>
<dbReference type="Proteomes" id="UP000824208">
    <property type="component" value="Unassembled WGS sequence"/>
</dbReference>
<evidence type="ECO:0000313" key="3">
    <source>
        <dbReference type="Proteomes" id="UP000824208"/>
    </source>
</evidence>
<keyword evidence="1" id="KW-0732">Signal</keyword>
<dbReference type="AlphaFoldDB" id="A0A9D2S458"/>